<organism evidence="2 3">
    <name type="scientific">Calocera viscosa (strain TUFC12733)</name>
    <dbReference type="NCBI Taxonomy" id="1330018"/>
    <lineage>
        <taxon>Eukaryota</taxon>
        <taxon>Fungi</taxon>
        <taxon>Dikarya</taxon>
        <taxon>Basidiomycota</taxon>
        <taxon>Agaricomycotina</taxon>
        <taxon>Dacrymycetes</taxon>
        <taxon>Dacrymycetales</taxon>
        <taxon>Dacrymycetaceae</taxon>
        <taxon>Calocera</taxon>
    </lineage>
</organism>
<dbReference type="AlphaFoldDB" id="A0A167PFV7"/>
<sequence>MEEMRDEFGDEAVEEQENPQEEAGWVEEARKIWRRMSFGNNDVKPEARPVKPQPTKPIVHAAVQPHPEGKGKEVAPALETPTSAVKETPPLSVSIPQ</sequence>
<gene>
    <name evidence="2" type="ORF">CALVIDRAFT_534830</name>
</gene>
<protein>
    <submittedName>
        <fullName evidence="2">Uncharacterized protein</fullName>
    </submittedName>
</protein>
<evidence type="ECO:0000256" key="1">
    <source>
        <dbReference type="SAM" id="MobiDB-lite"/>
    </source>
</evidence>
<evidence type="ECO:0000313" key="3">
    <source>
        <dbReference type="Proteomes" id="UP000076738"/>
    </source>
</evidence>
<name>A0A167PFV7_CALVF</name>
<feature type="region of interest" description="Disordered" evidence="1">
    <location>
        <begin position="1"/>
        <end position="25"/>
    </location>
</feature>
<keyword evidence="3" id="KW-1185">Reference proteome</keyword>
<dbReference type="EMBL" id="KV417274">
    <property type="protein sequence ID" value="KZO98750.1"/>
    <property type="molecule type" value="Genomic_DNA"/>
</dbReference>
<feature type="compositionally biased region" description="Acidic residues" evidence="1">
    <location>
        <begin position="1"/>
        <end position="20"/>
    </location>
</feature>
<evidence type="ECO:0000313" key="2">
    <source>
        <dbReference type="EMBL" id="KZO98750.1"/>
    </source>
</evidence>
<reference evidence="2 3" key="1">
    <citation type="journal article" date="2016" name="Mol. Biol. Evol.">
        <title>Comparative Genomics of Early-Diverging Mushroom-Forming Fungi Provides Insights into the Origins of Lignocellulose Decay Capabilities.</title>
        <authorList>
            <person name="Nagy L.G."/>
            <person name="Riley R."/>
            <person name="Tritt A."/>
            <person name="Adam C."/>
            <person name="Daum C."/>
            <person name="Floudas D."/>
            <person name="Sun H."/>
            <person name="Yadav J.S."/>
            <person name="Pangilinan J."/>
            <person name="Larsson K.H."/>
            <person name="Matsuura K."/>
            <person name="Barry K."/>
            <person name="Labutti K."/>
            <person name="Kuo R."/>
            <person name="Ohm R.A."/>
            <person name="Bhattacharya S.S."/>
            <person name="Shirouzu T."/>
            <person name="Yoshinaga Y."/>
            <person name="Martin F.M."/>
            <person name="Grigoriev I.V."/>
            <person name="Hibbett D.S."/>
        </authorList>
    </citation>
    <scope>NUCLEOTIDE SEQUENCE [LARGE SCALE GENOMIC DNA]</scope>
    <source>
        <strain evidence="2 3">TUFC12733</strain>
    </source>
</reference>
<dbReference type="Proteomes" id="UP000076738">
    <property type="component" value="Unassembled WGS sequence"/>
</dbReference>
<feature type="region of interest" description="Disordered" evidence="1">
    <location>
        <begin position="40"/>
        <end position="97"/>
    </location>
</feature>
<proteinExistence type="predicted"/>
<accession>A0A167PFV7</accession>